<dbReference type="InterPro" id="IPR014284">
    <property type="entry name" value="RNA_pol_sigma-70_dom"/>
</dbReference>
<dbReference type="Proteomes" id="UP000265801">
    <property type="component" value="Unassembled WGS sequence"/>
</dbReference>
<dbReference type="Gene3D" id="1.10.1740.10">
    <property type="match status" value="1"/>
</dbReference>
<name>A0A3A1R6J1_9BACI</name>
<evidence type="ECO:0000259" key="5">
    <source>
        <dbReference type="Pfam" id="PF04542"/>
    </source>
</evidence>
<dbReference type="OrthoDB" id="188761at2"/>
<evidence type="ECO:0000256" key="1">
    <source>
        <dbReference type="ARBA" id="ARBA00010641"/>
    </source>
</evidence>
<dbReference type="GO" id="GO:0003677">
    <property type="term" value="F:DNA binding"/>
    <property type="evidence" value="ECO:0007669"/>
    <property type="project" value="InterPro"/>
</dbReference>
<evidence type="ECO:0000313" key="8">
    <source>
        <dbReference type="Proteomes" id="UP000265801"/>
    </source>
</evidence>
<comment type="caution">
    <text evidence="7">The sequence shown here is derived from an EMBL/GenBank/DDBJ whole genome shotgun (WGS) entry which is preliminary data.</text>
</comment>
<proteinExistence type="inferred from homology"/>
<keyword evidence="4" id="KW-0804">Transcription</keyword>
<dbReference type="PANTHER" id="PTHR43133">
    <property type="entry name" value="RNA POLYMERASE ECF-TYPE SIGMA FACTO"/>
    <property type="match status" value="1"/>
</dbReference>
<accession>A0A3A1R6J1</accession>
<dbReference type="GO" id="GO:0016987">
    <property type="term" value="F:sigma factor activity"/>
    <property type="evidence" value="ECO:0007669"/>
    <property type="project" value="UniProtKB-KW"/>
</dbReference>
<dbReference type="SUPFAM" id="SSF88659">
    <property type="entry name" value="Sigma3 and sigma4 domains of RNA polymerase sigma factors"/>
    <property type="match status" value="1"/>
</dbReference>
<dbReference type="RefSeq" id="WP_119545356.1">
    <property type="nucleotide sequence ID" value="NZ_QXIR01000002.1"/>
</dbReference>
<dbReference type="PANTHER" id="PTHR43133:SF51">
    <property type="entry name" value="RNA POLYMERASE SIGMA FACTOR"/>
    <property type="match status" value="1"/>
</dbReference>
<evidence type="ECO:0000256" key="4">
    <source>
        <dbReference type="ARBA" id="ARBA00023163"/>
    </source>
</evidence>
<organism evidence="7 8">
    <name type="scientific">Bacillus salacetis</name>
    <dbReference type="NCBI Taxonomy" id="2315464"/>
    <lineage>
        <taxon>Bacteria</taxon>
        <taxon>Bacillati</taxon>
        <taxon>Bacillota</taxon>
        <taxon>Bacilli</taxon>
        <taxon>Bacillales</taxon>
        <taxon>Bacillaceae</taxon>
        <taxon>Bacillus</taxon>
    </lineage>
</organism>
<dbReference type="GO" id="GO:0006352">
    <property type="term" value="P:DNA-templated transcription initiation"/>
    <property type="evidence" value="ECO:0007669"/>
    <property type="project" value="InterPro"/>
</dbReference>
<dbReference type="Pfam" id="PF04542">
    <property type="entry name" value="Sigma70_r2"/>
    <property type="match status" value="1"/>
</dbReference>
<keyword evidence="2" id="KW-0805">Transcription regulation</keyword>
<gene>
    <name evidence="7" type="ORF">D3H55_02675</name>
</gene>
<evidence type="ECO:0000313" key="7">
    <source>
        <dbReference type="EMBL" id="RIW38458.1"/>
    </source>
</evidence>
<dbReference type="AlphaFoldDB" id="A0A3A1R6J1"/>
<keyword evidence="8" id="KW-1185">Reference proteome</keyword>
<dbReference type="Gene3D" id="1.10.10.10">
    <property type="entry name" value="Winged helix-like DNA-binding domain superfamily/Winged helix DNA-binding domain"/>
    <property type="match status" value="1"/>
</dbReference>
<keyword evidence="3" id="KW-0731">Sigma factor</keyword>
<protein>
    <submittedName>
        <fullName evidence="7">RNA polymerase sigma factor</fullName>
    </submittedName>
</protein>
<dbReference type="InterPro" id="IPR013324">
    <property type="entry name" value="RNA_pol_sigma_r3/r4-like"/>
</dbReference>
<feature type="domain" description="RNA polymerase sigma factor 70 region 4 type 2" evidence="6">
    <location>
        <begin position="110"/>
        <end position="162"/>
    </location>
</feature>
<dbReference type="InterPro" id="IPR013325">
    <property type="entry name" value="RNA_pol_sigma_r2"/>
</dbReference>
<feature type="domain" description="RNA polymerase sigma-70 region 2" evidence="5">
    <location>
        <begin position="8"/>
        <end position="73"/>
    </location>
</feature>
<dbReference type="SUPFAM" id="SSF88946">
    <property type="entry name" value="Sigma2 domain of RNA polymerase sigma factors"/>
    <property type="match status" value="1"/>
</dbReference>
<evidence type="ECO:0000259" key="6">
    <source>
        <dbReference type="Pfam" id="PF08281"/>
    </source>
</evidence>
<evidence type="ECO:0000256" key="3">
    <source>
        <dbReference type="ARBA" id="ARBA00023082"/>
    </source>
</evidence>
<dbReference type="InterPro" id="IPR036388">
    <property type="entry name" value="WH-like_DNA-bd_sf"/>
</dbReference>
<dbReference type="EMBL" id="QXIR01000002">
    <property type="protein sequence ID" value="RIW38458.1"/>
    <property type="molecule type" value="Genomic_DNA"/>
</dbReference>
<dbReference type="NCBIfam" id="TIGR02937">
    <property type="entry name" value="sigma70-ECF"/>
    <property type="match status" value="1"/>
</dbReference>
<dbReference type="CDD" id="cd06171">
    <property type="entry name" value="Sigma70_r4"/>
    <property type="match status" value="1"/>
</dbReference>
<dbReference type="InterPro" id="IPR007627">
    <property type="entry name" value="RNA_pol_sigma70_r2"/>
</dbReference>
<reference evidence="7 8" key="1">
    <citation type="submission" date="2018-09" db="EMBL/GenBank/DDBJ databases">
        <title>Bacillus saliacetes sp. nov., isolated from Thai shrimp paste (Ka-pi).</title>
        <authorList>
            <person name="Daroonpunt R."/>
            <person name="Tanasupawat S."/>
            <person name="Yiamsombut S."/>
        </authorList>
    </citation>
    <scope>NUCLEOTIDE SEQUENCE [LARGE SCALE GENOMIC DNA]</scope>
    <source>
        <strain evidence="7 8">SKP7-4</strain>
    </source>
</reference>
<dbReference type="Pfam" id="PF08281">
    <property type="entry name" value="Sigma70_r4_2"/>
    <property type="match status" value="1"/>
</dbReference>
<dbReference type="InterPro" id="IPR013249">
    <property type="entry name" value="RNA_pol_sigma70_r4_t2"/>
</dbReference>
<evidence type="ECO:0000256" key="2">
    <source>
        <dbReference type="ARBA" id="ARBA00023015"/>
    </source>
</evidence>
<comment type="similarity">
    <text evidence="1">Belongs to the sigma-70 factor family. ECF subfamily.</text>
</comment>
<sequence length="172" mass="20082">MAVNFEILYVNYYKMVYHIALRITKDSNLSEDIVQETFIKAYKKIDTLIDEEKAGGWLSSIAARTSIDFIRKEIRAREVLVDPFSVEVDSFLSSTREEVEQAVNVNLLKEELATEIRQLPLAQQEVFLLRVQHGMNEEEIAEKLDLKRSTVKTRFFRARKKLKNLYSLKYSA</sequence>
<dbReference type="InterPro" id="IPR039425">
    <property type="entry name" value="RNA_pol_sigma-70-like"/>
</dbReference>